<evidence type="ECO:0000313" key="1">
    <source>
        <dbReference type="EMBL" id="SMP08087.1"/>
    </source>
</evidence>
<sequence length="53" mass="5898">MLSDFVPVWSQKQKKDRLNLGIEAVSACPASPTISKESKVTGIFADNHTKYLF</sequence>
<keyword evidence="2" id="KW-1185">Reference proteome</keyword>
<protein>
    <submittedName>
        <fullName evidence="1">Uncharacterized protein</fullName>
    </submittedName>
</protein>
<evidence type="ECO:0000313" key="2">
    <source>
        <dbReference type="Proteomes" id="UP001157915"/>
    </source>
</evidence>
<organism evidence="1 2">
    <name type="scientific">Algoriphagus winogradskyi</name>
    <dbReference type="NCBI Taxonomy" id="237017"/>
    <lineage>
        <taxon>Bacteria</taxon>
        <taxon>Pseudomonadati</taxon>
        <taxon>Bacteroidota</taxon>
        <taxon>Cytophagia</taxon>
        <taxon>Cytophagales</taxon>
        <taxon>Cyclobacteriaceae</taxon>
        <taxon>Algoriphagus</taxon>
    </lineage>
</organism>
<reference evidence="1 2" key="1">
    <citation type="submission" date="2017-05" db="EMBL/GenBank/DDBJ databases">
        <authorList>
            <person name="Varghese N."/>
            <person name="Submissions S."/>
        </authorList>
    </citation>
    <scope>NUCLEOTIDE SEQUENCE [LARGE SCALE GENOMIC DNA]</scope>
    <source>
        <strain evidence="1 2">DSM 15360</strain>
    </source>
</reference>
<dbReference type="Proteomes" id="UP001157915">
    <property type="component" value="Unassembled WGS sequence"/>
</dbReference>
<dbReference type="EMBL" id="FXUA01000001">
    <property type="protein sequence ID" value="SMP08087.1"/>
    <property type="molecule type" value="Genomic_DNA"/>
</dbReference>
<comment type="caution">
    <text evidence="1">The sequence shown here is derived from an EMBL/GenBank/DDBJ whole genome shotgun (WGS) entry which is preliminary data.</text>
</comment>
<gene>
    <name evidence="1" type="ORF">SAMN06265367_101683</name>
</gene>
<name>A0ABY1NFT9_9BACT</name>
<accession>A0ABY1NFT9</accession>
<proteinExistence type="predicted"/>